<protein>
    <recommendedName>
        <fullName evidence="2">BEACH domain-containing protein</fullName>
    </recommendedName>
</protein>
<dbReference type="GO" id="GO:0005829">
    <property type="term" value="C:cytosol"/>
    <property type="evidence" value="ECO:0007669"/>
    <property type="project" value="TreeGrafter"/>
</dbReference>
<dbReference type="PANTHER" id="PTHR13743">
    <property type="entry name" value="BEIGE/BEACH-RELATED"/>
    <property type="match status" value="1"/>
</dbReference>
<reference evidence="4" key="1">
    <citation type="submission" date="2018-06" db="EMBL/GenBank/DDBJ databases">
        <title>Genome assembly of Danube salmon.</title>
        <authorList>
            <person name="Macqueen D.J."/>
            <person name="Gundappa M.K."/>
        </authorList>
    </citation>
    <scope>NUCLEOTIDE SEQUENCE [LARGE SCALE GENOMIC DNA]</scope>
</reference>
<dbReference type="GO" id="GO:0019901">
    <property type="term" value="F:protein kinase binding"/>
    <property type="evidence" value="ECO:0007669"/>
    <property type="project" value="TreeGrafter"/>
</dbReference>
<reference evidence="3" key="3">
    <citation type="submission" date="2025-09" db="UniProtKB">
        <authorList>
            <consortium name="Ensembl"/>
        </authorList>
    </citation>
    <scope>IDENTIFICATION</scope>
</reference>
<dbReference type="InterPro" id="IPR000409">
    <property type="entry name" value="BEACH_dom"/>
</dbReference>
<dbReference type="InterPro" id="IPR050865">
    <property type="entry name" value="BEACH_Domain"/>
</dbReference>
<feature type="domain" description="BEACH" evidence="2">
    <location>
        <begin position="37"/>
        <end position="99"/>
    </location>
</feature>
<dbReference type="GO" id="GO:0016020">
    <property type="term" value="C:membrane"/>
    <property type="evidence" value="ECO:0007669"/>
    <property type="project" value="TreeGrafter"/>
</dbReference>
<dbReference type="Ensembl" id="ENSHHUT00000020377.1">
    <property type="protein sequence ID" value="ENSHHUP00000019650.1"/>
    <property type="gene ID" value="ENSHHUG00000012283.1"/>
</dbReference>
<evidence type="ECO:0000256" key="1">
    <source>
        <dbReference type="ARBA" id="ARBA00022574"/>
    </source>
</evidence>
<keyword evidence="4" id="KW-1185">Reference proteome</keyword>
<organism evidence="3 4">
    <name type="scientific">Hucho hucho</name>
    <name type="common">huchen</name>
    <dbReference type="NCBI Taxonomy" id="62062"/>
    <lineage>
        <taxon>Eukaryota</taxon>
        <taxon>Metazoa</taxon>
        <taxon>Chordata</taxon>
        <taxon>Craniata</taxon>
        <taxon>Vertebrata</taxon>
        <taxon>Euteleostomi</taxon>
        <taxon>Actinopterygii</taxon>
        <taxon>Neopterygii</taxon>
        <taxon>Teleostei</taxon>
        <taxon>Protacanthopterygii</taxon>
        <taxon>Salmoniformes</taxon>
        <taxon>Salmonidae</taxon>
        <taxon>Salmoninae</taxon>
        <taxon>Hucho</taxon>
    </lineage>
</organism>
<dbReference type="Gene3D" id="1.10.1540.10">
    <property type="entry name" value="BEACH domain"/>
    <property type="match status" value="1"/>
</dbReference>
<dbReference type="InterPro" id="IPR036372">
    <property type="entry name" value="BEACH_dom_sf"/>
</dbReference>
<evidence type="ECO:0000259" key="2">
    <source>
        <dbReference type="PROSITE" id="PS50197"/>
    </source>
</evidence>
<dbReference type="PANTHER" id="PTHR13743:SF62">
    <property type="entry name" value="NEUROBEACHIN"/>
    <property type="match status" value="1"/>
</dbReference>
<dbReference type="SUPFAM" id="SSF81837">
    <property type="entry name" value="BEACH domain"/>
    <property type="match status" value="1"/>
</dbReference>
<dbReference type="AlphaFoldDB" id="A0A4W5L604"/>
<dbReference type="Proteomes" id="UP000314982">
    <property type="component" value="Unassembled WGS sequence"/>
</dbReference>
<keyword evidence="1" id="KW-0853">WD repeat</keyword>
<dbReference type="GO" id="GO:0008104">
    <property type="term" value="P:intracellular protein localization"/>
    <property type="evidence" value="ECO:0007669"/>
    <property type="project" value="TreeGrafter"/>
</dbReference>
<name>A0A4W5L604_9TELE</name>
<accession>A0A4W5L604</accession>
<dbReference type="PROSITE" id="PS50197">
    <property type="entry name" value="BEACH"/>
    <property type="match status" value="1"/>
</dbReference>
<evidence type="ECO:0000313" key="3">
    <source>
        <dbReference type="Ensembl" id="ENSHHUP00000019650.1"/>
    </source>
</evidence>
<reference evidence="3" key="2">
    <citation type="submission" date="2025-08" db="UniProtKB">
        <authorList>
            <consortium name="Ensembl"/>
        </authorList>
    </citation>
    <scope>IDENTIFICATION</scope>
</reference>
<evidence type="ECO:0000313" key="4">
    <source>
        <dbReference type="Proteomes" id="UP000314982"/>
    </source>
</evidence>
<dbReference type="GeneTree" id="ENSGT00940000154934"/>
<sequence>MFNFPDQATVKKVVYSLPRVGVGTSYGLPQARRISMATPRQLFKSSNMTQRWQRREISNFEYLMFLNTVAVNLPTHCYCPEYRPRRSPPPHKPEGVQDR</sequence>
<proteinExistence type="predicted"/>